<sequence length="66" mass="7486">LVELVVFVNFLLIIMLTFIAITNFLNIIHDNILHLQLTSFKTKKITRGKSRGGMKKFIGLERGAQA</sequence>
<evidence type="ECO:0000313" key="2">
    <source>
        <dbReference type="EMBL" id="QQP51827.1"/>
    </source>
</evidence>
<evidence type="ECO:0000256" key="1">
    <source>
        <dbReference type="SAM" id="Phobius"/>
    </source>
</evidence>
<proteinExistence type="predicted"/>
<reference evidence="3" key="1">
    <citation type="submission" date="2021-01" db="EMBL/GenBank/DDBJ databases">
        <title>Caligus Genome Assembly.</title>
        <authorList>
            <person name="Gallardo-Escarate C."/>
        </authorList>
    </citation>
    <scope>NUCLEOTIDE SEQUENCE [LARGE SCALE GENOMIC DNA]</scope>
</reference>
<gene>
    <name evidence="2" type="ORF">FKW44_013288</name>
</gene>
<protein>
    <submittedName>
        <fullName evidence="2">Uncharacterized protein</fullName>
    </submittedName>
</protein>
<dbReference type="Proteomes" id="UP000595437">
    <property type="component" value="Chromosome 8"/>
</dbReference>
<dbReference type="EMBL" id="CP045897">
    <property type="protein sequence ID" value="QQP51827.1"/>
    <property type="molecule type" value="Genomic_DNA"/>
</dbReference>
<dbReference type="AlphaFoldDB" id="A0A7T8HKP8"/>
<keyword evidence="1" id="KW-0472">Membrane</keyword>
<keyword evidence="1" id="KW-1133">Transmembrane helix</keyword>
<keyword evidence="3" id="KW-1185">Reference proteome</keyword>
<keyword evidence="1" id="KW-0812">Transmembrane</keyword>
<feature type="transmembrane region" description="Helical" evidence="1">
    <location>
        <begin position="6"/>
        <end position="28"/>
    </location>
</feature>
<name>A0A7T8HKP8_CALRO</name>
<accession>A0A7T8HKP8</accession>
<organism evidence="2 3">
    <name type="scientific">Caligus rogercresseyi</name>
    <name type="common">Sea louse</name>
    <dbReference type="NCBI Taxonomy" id="217165"/>
    <lineage>
        <taxon>Eukaryota</taxon>
        <taxon>Metazoa</taxon>
        <taxon>Ecdysozoa</taxon>
        <taxon>Arthropoda</taxon>
        <taxon>Crustacea</taxon>
        <taxon>Multicrustacea</taxon>
        <taxon>Hexanauplia</taxon>
        <taxon>Copepoda</taxon>
        <taxon>Siphonostomatoida</taxon>
        <taxon>Caligidae</taxon>
        <taxon>Caligus</taxon>
    </lineage>
</organism>
<evidence type="ECO:0000313" key="3">
    <source>
        <dbReference type="Proteomes" id="UP000595437"/>
    </source>
</evidence>
<feature type="non-terminal residue" evidence="2">
    <location>
        <position position="1"/>
    </location>
</feature>